<keyword evidence="3" id="KW-0732">Signal</keyword>
<reference evidence="4 5" key="1">
    <citation type="submission" date="2019-10" db="EMBL/GenBank/DDBJ databases">
        <authorList>
            <person name="Palmer J.M."/>
        </authorList>
    </citation>
    <scope>NUCLEOTIDE SEQUENCE [LARGE SCALE GENOMIC DNA]</scope>
    <source>
        <strain evidence="4 5">TWF718</strain>
    </source>
</reference>
<dbReference type="EMBL" id="JAVHNR010000001">
    <property type="protein sequence ID" value="KAK6355835.1"/>
    <property type="molecule type" value="Genomic_DNA"/>
</dbReference>
<proteinExistence type="predicted"/>
<gene>
    <name evidence="4" type="ORF">TWF718_000216</name>
</gene>
<evidence type="ECO:0000256" key="2">
    <source>
        <dbReference type="SAM" id="MobiDB-lite"/>
    </source>
</evidence>
<feature type="signal peptide" evidence="3">
    <location>
        <begin position="1"/>
        <end position="25"/>
    </location>
</feature>
<evidence type="ECO:0000256" key="3">
    <source>
        <dbReference type="SAM" id="SignalP"/>
    </source>
</evidence>
<feature type="region of interest" description="Disordered" evidence="2">
    <location>
        <begin position="365"/>
        <end position="388"/>
    </location>
</feature>
<protein>
    <submittedName>
        <fullName evidence="4">Uncharacterized protein</fullName>
    </submittedName>
</protein>
<keyword evidence="5" id="KW-1185">Reference proteome</keyword>
<keyword evidence="1" id="KW-0175">Coiled coil</keyword>
<dbReference type="AlphaFoldDB" id="A0AAN8N7P6"/>
<organism evidence="4 5">
    <name type="scientific">Orbilia javanica</name>
    <dbReference type="NCBI Taxonomy" id="47235"/>
    <lineage>
        <taxon>Eukaryota</taxon>
        <taxon>Fungi</taxon>
        <taxon>Dikarya</taxon>
        <taxon>Ascomycota</taxon>
        <taxon>Pezizomycotina</taxon>
        <taxon>Orbiliomycetes</taxon>
        <taxon>Orbiliales</taxon>
        <taxon>Orbiliaceae</taxon>
        <taxon>Orbilia</taxon>
    </lineage>
</organism>
<sequence>MFPLIVESSFLAYFFALFPPTSTWQQSITSDGSSELRVKVLDYGGDECHNRNGGPEGVMGIMNTRNSDQIKAMAFWDIASCDRTDPERYSLFIHWYDLPAAVQLLDLGLPGLEHRWKSFRRIVPNSPTWINFRNTAKGKYIPGPDGMTPIGNFFAELIQKTPPGSIRYRIMGTNEYITVKDAVYVPKTISAGKPLIDDKVLSAEEMTEAREALRGQVSSWFYATGGVPMHILQTKDYIFQERVSRAYVQAAEPPNFGKVKNPGVVVVKQMLGEYRYPKGDDSMKAEVDAANNERERIEKLQHEAQAKKYIKYLQRDQKENYEKYLAARGGNGDPQNQGQPIVYPLQFYGEIIGVNQTQLDDIMGTDSQPQSNLTQNQVPAGSIGQSRTEGTVTSNLMNSMKWDPLKELGSNFGSFAPSEYEPQTGTSMNMGTQSQDYFLRQLMAPKISQTYTDLDRDPIDVLDQQYLRQREALKSKSLSELDWEFGNVDPWARFRVPNLGSQSFDLGFTNQNQGAPLGSELPVSSLGELGGEEVLFNEILAADQQQIQENDQSRFEEEKMREIDEYDW</sequence>
<comment type="caution">
    <text evidence="4">The sequence shown here is derived from an EMBL/GenBank/DDBJ whole genome shotgun (WGS) entry which is preliminary data.</text>
</comment>
<evidence type="ECO:0000313" key="5">
    <source>
        <dbReference type="Proteomes" id="UP001313282"/>
    </source>
</evidence>
<feature type="compositionally biased region" description="Basic and acidic residues" evidence="2">
    <location>
        <begin position="551"/>
        <end position="568"/>
    </location>
</feature>
<dbReference type="Proteomes" id="UP001313282">
    <property type="component" value="Unassembled WGS sequence"/>
</dbReference>
<accession>A0AAN8N7P6</accession>
<feature type="region of interest" description="Disordered" evidence="2">
    <location>
        <begin position="546"/>
        <end position="568"/>
    </location>
</feature>
<evidence type="ECO:0000256" key="1">
    <source>
        <dbReference type="SAM" id="Coils"/>
    </source>
</evidence>
<evidence type="ECO:0000313" key="4">
    <source>
        <dbReference type="EMBL" id="KAK6355835.1"/>
    </source>
</evidence>
<feature type="coiled-coil region" evidence="1">
    <location>
        <begin position="280"/>
        <end position="307"/>
    </location>
</feature>
<name>A0AAN8N7P6_9PEZI</name>
<feature type="chain" id="PRO_5042904240" evidence="3">
    <location>
        <begin position="26"/>
        <end position="568"/>
    </location>
</feature>